<dbReference type="AlphaFoldDB" id="A0A8J4YHH3"/>
<reference evidence="2" key="1">
    <citation type="submission" date="2020-07" db="EMBL/GenBank/DDBJ databases">
        <title>The High-quality genome of the commercially important snow crab, Chionoecetes opilio.</title>
        <authorList>
            <person name="Jeong J.-H."/>
            <person name="Ryu S."/>
        </authorList>
    </citation>
    <scope>NUCLEOTIDE SEQUENCE</scope>
    <source>
        <strain evidence="2">MADBK_172401_WGS</strain>
        <tissue evidence="2">Digestive gland</tissue>
    </source>
</reference>
<evidence type="ECO:0000313" key="2">
    <source>
        <dbReference type="EMBL" id="KAG0727342.1"/>
    </source>
</evidence>
<gene>
    <name evidence="2" type="ORF">GWK47_034846</name>
</gene>
<keyword evidence="3" id="KW-1185">Reference proteome</keyword>
<organism evidence="2 3">
    <name type="scientific">Chionoecetes opilio</name>
    <name type="common">Atlantic snow crab</name>
    <name type="synonym">Cancer opilio</name>
    <dbReference type="NCBI Taxonomy" id="41210"/>
    <lineage>
        <taxon>Eukaryota</taxon>
        <taxon>Metazoa</taxon>
        <taxon>Ecdysozoa</taxon>
        <taxon>Arthropoda</taxon>
        <taxon>Crustacea</taxon>
        <taxon>Multicrustacea</taxon>
        <taxon>Malacostraca</taxon>
        <taxon>Eumalacostraca</taxon>
        <taxon>Eucarida</taxon>
        <taxon>Decapoda</taxon>
        <taxon>Pleocyemata</taxon>
        <taxon>Brachyura</taxon>
        <taxon>Eubrachyura</taxon>
        <taxon>Majoidea</taxon>
        <taxon>Majidae</taxon>
        <taxon>Chionoecetes</taxon>
    </lineage>
</organism>
<protein>
    <submittedName>
        <fullName evidence="2">Uncharacterized protein</fullName>
    </submittedName>
</protein>
<dbReference type="Gene3D" id="1.20.1070.10">
    <property type="entry name" value="Rhodopsin 7-helix transmembrane proteins"/>
    <property type="match status" value="1"/>
</dbReference>
<dbReference type="Proteomes" id="UP000770661">
    <property type="component" value="Unassembled WGS sequence"/>
</dbReference>
<accession>A0A8J4YHH3</accession>
<proteinExistence type="predicted"/>
<keyword evidence="1" id="KW-1133">Transmembrane helix</keyword>
<sequence length="133" mass="14742">MCGSRTEDADVQVLLSLWRPLALRILGYWAYLYGPMLLLLLVNVGFFVGCVVLLSGGRGRVTFTPSSDQHQISSEWIFDTINSLQGVLVFIVTVCCRRDLKVFHCGRPQLIQKGRHSEVATEASEMTAAPLVS</sequence>
<evidence type="ECO:0000256" key="1">
    <source>
        <dbReference type="SAM" id="Phobius"/>
    </source>
</evidence>
<keyword evidence="1" id="KW-0812">Transmembrane</keyword>
<evidence type="ECO:0000313" key="3">
    <source>
        <dbReference type="Proteomes" id="UP000770661"/>
    </source>
</evidence>
<name>A0A8J4YHH3_CHIOP</name>
<dbReference type="EMBL" id="JACEEZ010003459">
    <property type="protein sequence ID" value="KAG0727342.1"/>
    <property type="molecule type" value="Genomic_DNA"/>
</dbReference>
<keyword evidence="1" id="KW-0472">Membrane</keyword>
<comment type="caution">
    <text evidence="2">The sequence shown here is derived from an EMBL/GenBank/DDBJ whole genome shotgun (WGS) entry which is preliminary data.</text>
</comment>
<feature type="transmembrane region" description="Helical" evidence="1">
    <location>
        <begin position="28"/>
        <end position="54"/>
    </location>
</feature>